<gene>
    <name evidence="1" type="ORF">GNF79_21365</name>
</gene>
<comment type="caution">
    <text evidence="1">The sequence shown here is derived from an EMBL/GenBank/DDBJ whole genome shotgun (WGS) entry which is preliminary data.</text>
</comment>
<protein>
    <submittedName>
        <fullName evidence="1">Calcium-binding protein</fullName>
    </submittedName>
</protein>
<sequence>MKITIDDQYHSDENNNYEEDQYAVDESGNLNLFINVDGEFGDEEPVETINKDNICNKEEEKKVIESNFSENIWHDEKYSERYSDIYSEIENDSDIGFNSYNQVEEKGTIEVISKLASKD</sequence>
<evidence type="ECO:0000313" key="2">
    <source>
        <dbReference type="Proteomes" id="UP001291306"/>
    </source>
</evidence>
<dbReference type="Proteomes" id="UP001291306">
    <property type="component" value="Unassembled WGS sequence"/>
</dbReference>
<dbReference type="AlphaFoldDB" id="A0AAW9ILQ9"/>
<accession>A0AAW9ILQ9</accession>
<organism evidence="1 2">
    <name type="scientific">Clostridium perfringens</name>
    <dbReference type="NCBI Taxonomy" id="1502"/>
    <lineage>
        <taxon>Bacteria</taxon>
        <taxon>Bacillati</taxon>
        <taxon>Bacillota</taxon>
        <taxon>Clostridia</taxon>
        <taxon>Eubacteriales</taxon>
        <taxon>Clostridiaceae</taxon>
        <taxon>Clostridium</taxon>
    </lineage>
</organism>
<name>A0AAW9ILQ9_CLOPF</name>
<dbReference type="EMBL" id="WNVC01001544">
    <property type="protein sequence ID" value="MDZ5001551.1"/>
    <property type="molecule type" value="Genomic_DNA"/>
</dbReference>
<evidence type="ECO:0000313" key="1">
    <source>
        <dbReference type="EMBL" id="MDZ5001551.1"/>
    </source>
</evidence>
<feature type="non-terminal residue" evidence="1">
    <location>
        <position position="119"/>
    </location>
</feature>
<reference evidence="1" key="1">
    <citation type="submission" date="2019-11" db="EMBL/GenBank/DDBJ databases">
        <title>Characterization of Clostridium perfringens isolates from swine manure treated agricultural soils.</title>
        <authorList>
            <person name="Wushke S.T."/>
        </authorList>
    </citation>
    <scope>NUCLEOTIDE SEQUENCE</scope>
    <source>
        <strain evidence="1">X26</strain>
    </source>
</reference>
<proteinExistence type="predicted"/>